<feature type="binding site" description="covalent" evidence="8">
    <location>
        <position position="235"/>
    </location>
    <ligand>
        <name>heme c</name>
        <dbReference type="ChEBI" id="CHEBI:61717"/>
        <label>2</label>
    </ligand>
</feature>
<comment type="subcellular location">
    <subcellularLocation>
        <location evidence="1">Periplasm</location>
    </subcellularLocation>
</comment>
<feature type="binding site" description="axial binding residue" evidence="9">
    <location>
        <position position="239"/>
    </location>
    <ligand>
        <name>heme c</name>
        <dbReference type="ChEBI" id="CHEBI:61717"/>
        <label>2</label>
    </ligand>
    <ligandPart>
        <name>Fe</name>
        <dbReference type="ChEBI" id="CHEBI:18248"/>
    </ligandPart>
</feature>
<feature type="domain" description="Cytochrome c" evidence="10">
    <location>
        <begin position="60"/>
        <end position="161"/>
    </location>
</feature>
<dbReference type="Proteomes" id="UP000036520">
    <property type="component" value="Chromosome"/>
</dbReference>
<dbReference type="PATRIC" id="fig|320787.5.peg.501"/>
<feature type="binding site" description="axial binding residue" evidence="9">
    <location>
        <position position="86"/>
    </location>
    <ligand>
        <name>heme c</name>
        <dbReference type="ChEBI" id="CHEBI:61717"/>
        <label>1</label>
    </ligand>
    <ligandPart>
        <name>Fe</name>
        <dbReference type="ChEBI" id="CHEBI:18248"/>
    </ligandPart>
</feature>
<dbReference type="GO" id="GO:0020037">
    <property type="term" value="F:heme binding"/>
    <property type="evidence" value="ECO:0007669"/>
    <property type="project" value="InterPro"/>
</dbReference>
<protein>
    <submittedName>
        <fullName evidence="11">Di-heme cytochrome c peroxidase</fullName>
    </submittedName>
</protein>
<evidence type="ECO:0000313" key="12">
    <source>
        <dbReference type="Proteomes" id="UP000036520"/>
    </source>
</evidence>
<evidence type="ECO:0000256" key="8">
    <source>
        <dbReference type="PIRSR" id="PIRSR000294-1"/>
    </source>
</evidence>
<keyword evidence="4" id="KW-0732">Signal</keyword>
<dbReference type="KEGG" id="camu:CA2015_0447"/>
<comment type="cofactor">
    <cofactor evidence="8">
        <name>heme</name>
        <dbReference type="ChEBI" id="CHEBI:30413"/>
    </cofactor>
    <text evidence="8">Binds 2 heme groups.</text>
</comment>
<dbReference type="InterPro" id="IPR009056">
    <property type="entry name" value="Cyt_c-like_dom"/>
</dbReference>
<dbReference type="InterPro" id="IPR051395">
    <property type="entry name" value="Cytochrome_c_Peroxidase/MauG"/>
</dbReference>
<dbReference type="SUPFAM" id="SSF46626">
    <property type="entry name" value="Cytochrome c"/>
    <property type="match status" value="2"/>
</dbReference>
<dbReference type="InterPro" id="IPR004852">
    <property type="entry name" value="Di-haem_cyt_c_peroxidsae"/>
</dbReference>
<keyword evidence="2 8" id="KW-0349">Heme</keyword>
<evidence type="ECO:0000256" key="9">
    <source>
        <dbReference type="PIRSR" id="PIRSR000294-2"/>
    </source>
</evidence>
<evidence type="ECO:0000259" key="10">
    <source>
        <dbReference type="PROSITE" id="PS51007"/>
    </source>
</evidence>
<dbReference type="GO" id="GO:0046872">
    <property type="term" value="F:metal ion binding"/>
    <property type="evidence" value="ECO:0007669"/>
    <property type="project" value="UniProtKB-KW"/>
</dbReference>
<keyword evidence="5" id="KW-0574">Periplasm</keyword>
<keyword evidence="11" id="KW-0575">Peroxidase</keyword>
<dbReference type="AlphaFoldDB" id="A0A0H4PNU9"/>
<feature type="binding site" description="covalent" evidence="8">
    <location>
        <position position="238"/>
    </location>
    <ligand>
        <name>heme c</name>
        <dbReference type="ChEBI" id="CHEBI:61717"/>
        <label>2</label>
    </ligand>
</feature>
<accession>A0A0H4PNU9</accession>
<dbReference type="EMBL" id="CP012040">
    <property type="protein sequence ID" value="AKP49917.1"/>
    <property type="molecule type" value="Genomic_DNA"/>
</dbReference>
<evidence type="ECO:0000313" key="11">
    <source>
        <dbReference type="EMBL" id="AKP49917.1"/>
    </source>
</evidence>
<dbReference type="GO" id="GO:0004130">
    <property type="term" value="F:cytochrome-c peroxidase activity"/>
    <property type="evidence" value="ECO:0007669"/>
    <property type="project" value="TreeGrafter"/>
</dbReference>
<evidence type="ECO:0000256" key="1">
    <source>
        <dbReference type="ARBA" id="ARBA00004418"/>
    </source>
</evidence>
<evidence type="ECO:0000256" key="2">
    <source>
        <dbReference type="ARBA" id="ARBA00022617"/>
    </source>
</evidence>
<keyword evidence="6" id="KW-0560">Oxidoreductase</keyword>
<dbReference type="STRING" id="320787.CA2015_0447"/>
<dbReference type="Gene3D" id="1.10.760.10">
    <property type="entry name" value="Cytochrome c-like domain"/>
    <property type="match status" value="2"/>
</dbReference>
<name>A0A0H4PNU9_9BACT</name>
<evidence type="ECO:0000256" key="4">
    <source>
        <dbReference type="ARBA" id="ARBA00022729"/>
    </source>
</evidence>
<dbReference type="PANTHER" id="PTHR30600">
    <property type="entry name" value="CYTOCHROME C PEROXIDASE-RELATED"/>
    <property type="match status" value="1"/>
</dbReference>
<feature type="binding site" description="covalent" evidence="8">
    <location>
        <position position="82"/>
    </location>
    <ligand>
        <name>heme c</name>
        <dbReference type="ChEBI" id="CHEBI:61717"/>
        <label>1</label>
    </ligand>
</feature>
<dbReference type="GO" id="GO:0042597">
    <property type="term" value="C:periplasmic space"/>
    <property type="evidence" value="ECO:0007669"/>
    <property type="project" value="UniProtKB-SubCell"/>
</dbReference>
<evidence type="ECO:0000256" key="5">
    <source>
        <dbReference type="ARBA" id="ARBA00022764"/>
    </source>
</evidence>
<evidence type="ECO:0000256" key="6">
    <source>
        <dbReference type="ARBA" id="ARBA00023002"/>
    </source>
</evidence>
<feature type="domain" description="Cytochrome c" evidence="10">
    <location>
        <begin position="211"/>
        <end position="360"/>
    </location>
</feature>
<evidence type="ECO:0000256" key="7">
    <source>
        <dbReference type="ARBA" id="ARBA00023004"/>
    </source>
</evidence>
<feature type="binding site" description="covalent" evidence="8">
    <location>
        <position position="85"/>
    </location>
    <ligand>
        <name>heme c</name>
        <dbReference type="ChEBI" id="CHEBI:61717"/>
        <label>1</label>
    </ligand>
</feature>
<dbReference type="Pfam" id="PF03150">
    <property type="entry name" value="CCP_MauG"/>
    <property type="match status" value="1"/>
</dbReference>
<dbReference type="OrthoDB" id="9805202at2"/>
<keyword evidence="7 9" id="KW-0408">Iron</keyword>
<reference evidence="11 12" key="1">
    <citation type="submission" date="2015-07" db="EMBL/GenBank/DDBJ databases">
        <authorList>
            <person name="Kim K.M."/>
        </authorList>
    </citation>
    <scope>NUCLEOTIDE SEQUENCE [LARGE SCALE GENOMIC DNA]</scope>
    <source>
        <strain evidence="11 12">KCTC 12363</strain>
    </source>
</reference>
<dbReference type="InterPro" id="IPR026259">
    <property type="entry name" value="MauG/Cytc_peroxidase"/>
</dbReference>
<dbReference type="PIRSF" id="PIRSF000294">
    <property type="entry name" value="Cytochrome-c_peroxidase"/>
    <property type="match status" value="1"/>
</dbReference>
<comment type="PTM">
    <text evidence="8">Binds 2 heme groups per subunit.</text>
</comment>
<dbReference type="PROSITE" id="PS51007">
    <property type="entry name" value="CYTC"/>
    <property type="match status" value="2"/>
</dbReference>
<dbReference type="PANTHER" id="PTHR30600:SF10">
    <property type="entry name" value="BLL6722 PROTEIN"/>
    <property type="match status" value="1"/>
</dbReference>
<gene>
    <name evidence="11" type="ORF">CA2015_0447</name>
</gene>
<organism evidence="11 12">
    <name type="scientific">Cyclobacterium amurskyense</name>
    <dbReference type="NCBI Taxonomy" id="320787"/>
    <lineage>
        <taxon>Bacteria</taxon>
        <taxon>Pseudomonadati</taxon>
        <taxon>Bacteroidota</taxon>
        <taxon>Cytophagia</taxon>
        <taxon>Cytophagales</taxon>
        <taxon>Cyclobacteriaceae</taxon>
        <taxon>Cyclobacterium</taxon>
    </lineage>
</organism>
<dbReference type="InterPro" id="IPR036909">
    <property type="entry name" value="Cyt_c-like_dom_sf"/>
</dbReference>
<keyword evidence="12" id="KW-1185">Reference proteome</keyword>
<evidence type="ECO:0000256" key="3">
    <source>
        <dbReference type="ARBA" id="ARBA00022723"/>
    </source>
</evidence>
<sequence length="375" mass="41740">MSRYPITYSIGIIMVCMSIWACKEELVEEPLPKNTEIELQHPDYFPNNIASPSDNPLTEKGVALGRMLFYEKQLSLDGSISCASCHQQSKAFTDGEQFSTGVNGTIGVKNAMSLANLHWTSRFFWDGRAESLEDQALQPISDPTEMNLPIEEAVERLQNDPDYPARFEAVFGTDQISADLVSKAIAQFMRTLVSGNSRFDQWIKEEIVLTDIEQLGMELFFTHPEASIALRGGNCGDCHLGFLTSGDRNDLLGFHNNGLDSDENLDSGLEAVTGKSEDKGKFKAPTLRNIALTAPYMHDGRFNTLEEVLDHYNEHVESNATLDILILEASNEIITPGEPVKLHLTSQEKEAIIAFLYTLTDETFITDPAFSDPFN</sequence>
<dbReference type="GO" id="GO:0009055">
    <property type="term" value="F:electron transfer activity"/>
    <property type="evidence" value="ECO:0007669"/>
    <property type="project" value="InterPro"/>
</dbReference>
<proteinExistence type="predicted"/>
<keyword evidence="3 9" id="KW-0479">Metal-binding</keyword>
<dbReference type="FunFam" id="1.10.760.10:FF:000042">
    <property type="entry name" value="Cytochrome c peroxidase"/>
    <property type="match status" value="1"/>
</dbReference>